<accession>A0A0K2V6Y5</accession>
<keyword evidence="1" id="KW-0812">Transmembrane</keyword>
<dbReference type="EMBL" id="HACA01028536">
    <property type="protein sequence ID" value="CDW45897.1"/>
    <property type="molecule type" value="Transcribed_RNA"/>
</dbReference>
<reference evidence="2" key="1">
    <citation type="submission" date="2014-05" db="EMBL/GenBank/DDBJ databases">
        <authorList>
            <person name="Chronopoulou M."/>
        </authorList>
    </citation>
    <scope>NUCLEOTIDE SEQUENCE</scope>
    <source>
        <tissue evidence="2">Whole organism</tissue>
    </source>
</reference>
<feature type="transmembrane region" description="Helical" evidence="1">
    <location>
        <begin position="6"/>
        <end position="27"/>
    </location>
</feature>
<name>A0A0K2V6Y5_LEPSM</name>
<evidence type="ECO:0000256" key="1">
    <source>
        <dbReference type="SAM" id="Phobius"/>
    </source>
</evidence>
<keyword evidence="1" id="KW-1133">Transmembrane helix</keyword>
<sequence>MGVAEYFLLSIIFIFYKYFKLNSLCIFKRWREKIKKIIHICLRGVRRILF</sequence>
<keyword evidence="1" id="KW-0472">Membrane</keyword>
<proteinExistence type="predicted"/>
<protein>
    <submittedName>
        <fullName evidence="2">Uncharacterized protein</fullName>
    </submittedName>
</protein>
<evidence type="ECO:0000313" key="2">
    <source>
        <dbReference type="EMBL" id="CDW45897.1"/>
    </source>
</evidence>
<dbReference type="AlphaFoldDB" id="A0A0K2V6Y5"/>
<organism evidence="2">
    <name type="scientific">Lepeophtheirus salmonis</name>
    <name type="common">Salmon louse</name>
    <name type="synonym">Caligus salmonis</name>
    <dbReference type="NCBI Taxonomy" id="72036"/>
    <lineage>
        <taxon>Eukaryota</taxon>
        <taxon>Metazoa</taxon>
        <taxon>Ecdysozoa</taxon>
        <taxon>Arthropoda</taxon>
        <taxon>Crustacea</taxon>
        <taxon>Multicrustacea</taxon>
        <taxon>Hexanauplia</taxon>
        <taxon>Copepoda</taxon>
        <taxon>Siphonostomatoida</taxon>
        <taxon>Caligidae</taxon>
        <taxon>Lepeophtheirus</taxon>
    </lineage>
</organism>